<dbReference type="InterPro" id="IPR058031">
    <property type="entry name" value="AAA_lid_NorR"/>
</dbReference>
<organism evidence="13 14">
    <name type="scientific">Moorella mulderi DSM 14980</name>
    <dbReference type="NCBI Taxonomy" id="1122241"/>
    <lineage>
        <taxon>Bacteria</taxon>
        <taxon>Bacillati</taxon>
        <taxon>Bacillota</taxon>
        <taxon>Clostridia</taxon>
        <taxon>Neomoorellales</taxon>
        <taxon>Neomoorellaceae</taxon>
        <taxon>Neomoorella</taxon>
    </lineage>
</organism>
<evidence type="ECO:0000256" key="2">
    <source>
        <dbReference type="ARBA" id="ARBA00022797"/>
    </source>
</evidence>
<dbReference type="InterPro" id="IPR000014">
    <property type="entry name" value="PAS"/>
</dbReference>
<keyword evidence="5" id="KW-0238">DNA-binding</keyword>
<dbReference type="GO" id="GO:0003677">
    <property type="term" value="F:DNA binding"/>
    <property type="evidence" value="ECO:0007669"/>
    <property type="project" value="UniProtKB-KW"/>
</dbReference>
<evidence type="ECO:0000313" key="14">
    <source>
        <dbReference type="Proteomes" id="UP000075670"/>
    </source>
</evidence>
<evidence type="ECO:0000256" key="1">
    <source>
        <dbReference type="ARBA" id="ARBA00022741"/>
    </source>
</evidence>
<feature type="domain" description="PAC" evidence="11">
    <location>
        <begin position="310"/>
        <end position="362"/>
    </location>
</feature>
<accession>A0A151B0V6</accession>
<dbReference type="GO" id="GO:0006355">
    <property type="term" value="P:regulation of DNA-templated transcription"/>
    <property type="evidence" value="ECO:0007669"/>
    <property type="project" value="InterPro"/>
</dbReference>
<dbReference type="EMBL" id="LTBC01000001">
    <property type="protein sequence ID" value="KYH33528.1"/>
    <property type="molecule type" value="Genomic_DNA"/>
</dbReference>
<dbReference type="PROSITE" id="PS00688">
    <property type="entry name" value="SIGMA54_INTERACT_3"/>
    <property type="match status" value="1"/>
</dbReference>
<evidence type="ECO:0000256" key="5">
    <source>
        <dbReference type="ARBA" id="ARBA00023125"/>
    </source>
</evidence>
<dbReference type="FunFam" id="3.40.50.300:FF:000006">
    <property type="entry name" value="DNA-binding transcriptional regulator NtrC"/>
    <property type="match status" value="1"/>
</dbReference>
<dbReference type="PROSITE" id="PS00676">
    <property type="entry name" value="SIGMA54_INTERACT_2"/>
    <property type="match status" value="1"/>
</dbReference>
<feature type="domain" description="Sigma-54 factor interaction" evidence="9">
    <location>
        <begin position="380"/>
        <end position="609"/>
    </location>
</feature>
<dbReference type="PATRIC" id="fig|1122241.3.peg.250"/>
<dbReference type="SUPFAM" id="SSF54631">
    <property type="entry name" value="CBS-domain pair"/>
    <property type="match status" value="1"/>
</dbReference>
<dbReference type="GO" id="GO:0018459">
    <property type="term" value="F:carveol dehydrogenase activity"/>
    <property type="evidence" value="ECO:0007669"/>
    <property type="project" value="UniProtKB-EC"/>
</dbReference>
<dbReference type="Gene3D" id="3.40.50.300">
    <property type="entry name" value="P-loop containing nucleotide triphosphate hydrolases"/>
    <property type="match status" value="1"/>
</dbReference>
<dbReference type="InterPro" id="IPR013767">
    <property type="entry name" value="PAS_fold"/>
</dbReference>
<keyword evidence="1" id="KW-0547">Nucleotide-binding</keyword>
<dbReference type="GO" id="GO:0018457">
    <property type="term" value="F:perillyl-alcohol dehydrogenase (NAD+) activity"/>
    <property type="evidence" value="ECO:0007669"/>
    <property type="project" value="UniProtKB-EC"/>
</dbReference>
<dbReference type="InterPro" id="IPR013656">
    <property type="entry name" value="PAS_4"/>
</dbReference>
<dbReference type="PANTHER" id="PTHR32071:SF57">
    <property type="entry name" value="C4-DICARBOXYLATE TRANSPORT TRANSCRIPTIONAL REGULATORY PROTEIN DCTD"/>
    <property type="match status" value="1"/>
</dbReference>
<dbReference type="RefSeq" id="WP_062280477.1">
    <property type="nucleotide sequence ID" value="NZ_LTBC01000001.1"/>
</dbReference>
<keyword evidence="4" id="KW-0805">Transcription regulation</keyword>
<dbReference type="InterPro" id="IPR046342">
    <property type="entry name" value="CBS_dom_sf"/>
</dbReference>
<dbReference type="InterPro" id="IPR002078">
    <property type="entry name" value="Sigma_54_int"/>
</dbReference>
<keyword evidence="14" id="KW-1185">Reference proteome</keyword>
<dbReference type="Pfam" id="PF25601">
    <property type="entry name" value="AAA_lid_14"/>
    <property type="match status" value="1"/>
</dbReference>
<keyword evidence="13" id="KW-0560">Oxidoreductase</keyword>
<dbReference type="GO" id="GO:0005524">
    <property type="term" value="F:ATP binding"/>
    <property type="evidence" value="ECO:0007669"/>
    <property type="project" value="UniProtKB-KW"/>
</dbReference>
<dbReference type="InterPro" id="IPR027417">
    <property type="entry name" value="P-loop_NTPase"/>
</dbReference>
<dbReference type="SUPFAM" id="SSF46689">
    <property type="entry name" value="Homeodomain-like"/>
    <property type="match status" value="1"/>
</dbReference>
<dbReference type="CDD" id="cd00130">
    <property type="entry name" value="PAS"/>
    <property type="match status" value="1"/>
</dbReference>
<dbReference type="InterPro" id="IPR035965">
    <property type="entry name" value="PAS-like_dom_sf"/>
</dbReference>
<keyword evidence="3" id="KW-0067">ATP-binding</keyword>
<dbReference type="Pfam" id="PF00989">
    <property type="entry name" value="PAS"/>
    <property type="match status" value="1"/>
</dbReference>
<evidence type="ECO:0000256" key="3">
    <source>
        <dbReference type="ARBA" id="ARBA00022840"/>
    </source>
</evidence>
<dbReference type="InterPro" id="IPR000700">
    <property type="entry name" value="PAS-assoc_C"/>
</dbReference>
<dbReference type="SMART" id="SM00091">
    <property type="entry name" value="PAS"/>
    <property type="match status" value="2"/>
</dbReference>
<dbReference type="PROSITE" id="PS51371">
    <property type="entry name" value="CBS"/>
    <property type="match status" value="1"/>
</dbReference>
<dbReference type="Gene3D" id="1.10.8.60">
    <property type="match status" value="1"/>
</dbReference>
<dbReference type="SUPFAM" id="SSF52540">
    <property type="entry name" value="P-loop containing nucleoside triphosphate hydrolases"/>
    <property type="match status" value="1"/>
</dbReference>
<dbReference type="Gene3D" id="3.30.450.20">
    <property type="entry name" value="PAS domain"/>
    <property type="match status" value="2"/>
</dbReference>
<dbReference type="SUPFAM" id="SSF55785">
    <property type="entry name" value="PYP-like sensor domain (PAS domain)"/>
    <property type="match status" value="2"/>
</dbReference>
<dbReference type="CDD" id="cd02205">
    <property type="entry name" value="CBS_pair_SF"/>
    <property type="match status" value="1"/>
</dbReference>
<feature type="domain" description="PAS" evidence="10">
    <location>
        <begin position="124"/>
        <end position="159"/>
    </location>
</feature>
<feature type="domain" description="CBS" evidence="12">
    <location>
        <begin position="7"/>
        <end position="63"/>
    </location>
</feature>
<keyword evidence="6" id="KW-0804">Transcription</keyword>
<dbReference type="Pfam" id="PF00571">
    <property type="entry name" value="CBS"/>
    <property type="match status" value="2"/>
</dbReference>
<dbReference type="AlphaFoldDB" id="A0A151B0V6"/>
<sequence>MQVKQVMLNNPETLYYWQTLADAVAVYQRQQVNCAPVLDADGEVVGIITVFRLLEALQQGATMATPIEEVMDRKLVCIDEDTGFEQVANLPIDRLIVLNKERRLSGVLTRIGLIKKVHRALEKAERELAAVLEAVPNGIIAVDREGKICHINPAAARLLDMPVVAALEQPAVTVLAASGLSQFLTKAAGDQFHKARAGDRTLAIRRSSITREGHEQGVVLVLQDISELEAISSELKVVKSLNQQLKSVIEACYDGMVVIDSQGVVLGVNEAYGRIMAPGARPLLVGHKLQPDAGQAESQLHQLCRLVRDSRKAVTVMYQTPASREAILTGSPIFNEEGTVSQVVINIRDMTELRHLKEEAQRAAAEIQALRARHLAAPEVIRQSPAMQRVVDQALRVAAVDSTVLITGESGVGKEVIARLIHQHSRRCNGPFMEINCGAIPENLLESELFGYEKGAFTGASKEGKIGLLEVADNGTLFLDEIGDLPLGLQVKLLRFLQEQEIYRLGGRRAIKLNVRILAATNKDLARMVREKTFREDLYYRLHVVPIRIPPLRERREDILPLARHFLEGFNNKYGTAKRLSFAACKVLEAYSWPGNVRELQNVMERVVIMGEGDLIQPEHLPLEFQGEQEDAGKDLVLKQLLPLQEAREQVERQLITMALGQYGSLRQAARALGVSHSTLLRKARSYGLVVQNCTETV</sequence>
<dbReference type="InterPro" id="IPR025662">
    <property type="entry name" value="Sigma_54_int_dom_ATP-bd_1"/>
</dbReference>
<dbReference type="InterPro" id="IPR009057">
    <property type="entry name" value="Homeodomain-like_sf"/>
</dbReference>
<dbReference type="InterPro" id="IPR003593">
    <property type="entry name" value="AAA+_ATPase"/>
</dbReference>
<evidence type="ECO:0000256" key="6">
    <source>
        <dbReference type="ARBA" id="ARBA00023163"/>
    </source>
</evidence>
<dbReference type="OrthoDB" id="9803970at2"/>
<evidence type="ECO:0000259" key="12">
    <source>
        <dbReference type="PROSITE" id="PS51371"/>
    </source>
</evidence>
<evidence type="ECO:0000259" key="11">
    <source>
        <dbReference type="PROSITE" id="PS50113"/>
    </source>
</evidence>
<dbReference type="Pfam" id="PF08448">
    <property type="entry name" value="PAS_4"/>
    <property type="match status" value="1"/>
</dbReference>
<evidence type="ECO:0000259" key="10">
    <source>
        <dbReference type="PROSITE" id="PS50112"/>
    </source>
</evidence>
<dbReference type="SMART" id="SM00116">
    <property type="entry name" value="CBS"/>
    <property type="match status" value="2"/>
</dbReference>
<comment type="caution">
    <text evidence="13">The sequence shown here is derived from an EMBL/GenBank/DDBJ whole genome shotgun (WGS) entry which is preliminary data.</text>
</comment>
<dbReference type="Gene3D" id="3.10.580.10">
    <property type="entry name" value="CBS-domain"/>
    <property type="match status" value="1"/>
</dbReference>
<dbReference type="PROSITE" id="PS50045">
    <property type="entry name" value="SIGMA54_INTERACT_4"/>
    <property type="match status" value="1"/>
</dbReference>
<name>A0A151B0V6_9FIRM</name>
<dbReference type="InterPro" id="IPR030828">
    <property type="entry name" value="HTH_TyrR"/>
</dbReference>
<dbReference type="Pfam" id="PF00158">
    <property type="entry name" value="Sigma54_activat"/>
    <property type="match status" value="1"/>
</dbReference>
<evidence type="ECO:0000256" key="7">
    <source>
        <dbReference type="ARBA" id="ARBA00029500"/>
    </source>
</evidence>
<dbReference type="Proteomes" id="UP000075670">
    <property type="component" value="Unassembled WGS sequence"/>
</dbReference>
<dbReference type="PROSITE" id="PS50113">
    <property type="entry name" value="PAC"/>
    <property type="match status" value="1"/>
</dbReference>
<dbReference type="Pfam" id="PF18024">
    <property type="entry name" value="HTH_50"/>
    <property type="match status" value="1"/>
</dbReference>
<dbReference type="PROSITE" id="PS50112">
    <property type="entry name" value="PAS"/>
    <property type="match status" value="1"/>
</dbReference>
<reference evidence="13 14" key="1">
    <citation type="submission" date="2016-02" db="EMBL/GenBank/DDBJ databases">
        <title>Genome sequence of Moorella mulderi DSM 14980.</title>
        <authorList>
            <person name="Poehlein A."/>
            <person name="Daniel R."/>
        </authorList>
    </citation>
    <scope>NUCLEOTIDE SEQUENCE [LARGE SCALE GENOMIC DNA]</scope>
    <source>
        <strain evidence="13 14">DSM 14980</strain>
    </source>
</reference>
<dbReference type="InterPro" id="IPR025944">
    <property type="entry name" value="Sigma_54_int_dom_CS"/>
</dbReference>
<keyword evidence="8" id="KW-0129">CBS domain</keyword>
<keyword evidence="2" id="KW-0058">Aromatic hydrocarbons catabolism</keyword>
<dbReference type="CDD" id="cd00009">
    <property type="entry name" value="AAA"/>
    <property type="match status" value="1"/>
</dbReference>
<dbReference type="InterPro" id="IPR025943">
    <property type="entry name" value="Sigma_54_int_dom_ATP-bd_2"/>
</dbReference>
<evidence type="ECO:0000256" key="8">
    <source>
        <dbReference type="PROSITE-ProRule" id="PRU00703"/>
    </source>
</evidence>
<dbReference type="PROSITE" id="PS00675">
    <property type="entry name" value="SIGMA54_INTERACT_1"/>
    <property type="match status" value="1"/>
</dbReference>
<dbReference type="InterPro" id="IPR000644">
    <property type="entry name" value="CBS_dom"/>
</dbReference>
<evidence type="ECO:0000259" key="9">
    <source>
        <dbReference type="PROSITE" id="PS50045"/>
    </source>
</evidence>
<dbReference type="SMART" id="SM00382">
    <property type="entry name" value="AAA"/>
    <property type="match status" value="1"/>
</dbReference>
<dbReference type="PANTHER" id="PTHR32071">
    <property type="entry name" value="TRANSCRIPTIONAL REGULATORY PROTEIN"/>
    <property type="match status" value="1"/>
</dbReference>
<proteinExistence type="predicted"/>
<evidence type="ECO:0000256" key="4">
    <source>
        <dbReference type="ARBA" id="ARBA00023015"/>
    </source>
</evidence>
<protein>
    <recommendedName>
        <fullName evidence="7">HTH-type transcriptional regulatory protein TyrR</fullName>
    </recommendedName>
</protein>
<gene>
    <name evidence="13" type="ORF">MOMUL_02290</name>
</gene>
<evidence type="ECO:0000313" key="13">
    <source>
        <dbReference type="EMBL" id="KYH33528.1"/>
    </source>
</evidence>
<dbReference type="Gene3D" id="1.10.10.60">
    <property type="entry name" value="Homeodomain-like"/>
    <property type="match status" value="1"/>
</dbReference>